<gene>
    <name evidence="1" type="ORF">AbraCBS73388_003518</name>
</gene>
<dbReference type="Proteomes" id="UP001143548">
    <property type="component" value="Unassembled WGS sequence"/>
</dbReference>
<comment type="caution">
    <text evidence="1">The sequence shown here is derived from an EMBL/GenBank/DDBJ whole genome shotgun (WGS) entry which is preliminary data.</text>
</comment>
<evidence type="ECO:0000313" key="1">
    <source>
        <dbReference type="EMBL" id="GKZ27002.1"/>
    </source>
</evidence>
<dbReference type="EMBL" id="BROQ01000175">
    <property type="protein sequence ID" value="GKZ27002.1"/>
    <property type="molecule type" value="Genomic_DNA"/>
</dbReference>
<accession>A0A9W5Z1W3</accession>
<protein>
    <recommendedName>
        <fullName evidence="3">F-box domain-containing protein</fullName>
    </recommendedName>
</protein>
<organism evidence="1 2">
    <name type="scientific">Aspergillus brasiliensis</name>
    <dbReference type="NCBI Taxonomy" id="319629"/>
    <lineage>
        <taxon>Eukaryota</taxon>
        <taxon>Fungi</taxon>
        <taxon>Dikarya</taxon>
        <taxon>Ascomycota</taxon>
        <taxon>Pezizomycotina</taxon>
        <taxon>Eurotiomycetes</taxon>
        <taxon>Eurotiomycetidae</taxon>
        <taxon>Eurotiales</taxon>
        <taxon>Aspergillaceae</taxon>
        <taxon>Aspergillus</taxon>
        <taxon>Aspergillus subgen. Circumdati</taxon>
    </lineage>
</organism>
<dbReference type="SUPFAM" id="SSF52058">
    <property type="entry name" value="L domain-like"/>
    <property type="match status" value="1"/>
</dbReference>
<dbReference type="Gene3D" id="3.80.10.10">
    <property type="entry name" value="Ribonuclease Inhibitor"/>
    <property type="match status" value="1"/>
</dbReference>
<evidence type="ECO:0008006" key="3">
    <source>
        <dbReference type="Google" id="ProtNLM"/>
    </source>
</evidence>
<evidence type="ECO:0000313" key="2">
    <source>
        <dbReference type="Proteomes" id="UP001143548"/>
    </source>
</evidence>
<sequence>MPRAHRMFHIHTCSFPRFENVPDLPFLTSATQNTCRYAHIASTIQVLSMDELVVTRTPKTVLRLDPVLFEALLESIQSPPDQILWWREALEAGHRDAWFSLLLLQLSNLRKLELKYMETRSPYLQCILSRLIDPNDPLTGLTALSELEIGSHLPVEDVHLSSVIPFAQLPSVRKIRLVGAIGYYPLLTSAEGNETHWANEITSSLILPSSQSPSKITHLAIHGCSTLATLPNLLASLPKLQSFIYCQDVSGIPQDYDQLTGDRDEDAGINSNADAISSIDILNAAALYPGLARASADSLQELWVTVVRPFRKNDNEQRDQEILGTPIGELRVFSALTQVWIPVDNLLTVVRRRGKLQNGTIEEVWVKNNLWDVLPLSLEKLFLEDCDRGILPVIVSQLRQVLKSQQPFDEVDRVPLVCPVNTPRFSLEMMMLECGHRMAMNDIQPEVYADLMDLAERFTMFDLTLKVLDK</sequence>
<dbReference type="InterPro" id="IPR032675">
    <property type="entry name" value="LRR_dom_sf"/>
</dbReference>
<proteinExistence type="predicted"/>
<dbReference type="AlphaFoldDB" id="A0A9W5Z1W3"/>
<reference evidence="1" key="1">
    <citation type="submission" date="2022-07" db="EMBL/GenBank/DDBJ databases">
        <title>Taxonomy of Aspergillus series Nigri: significant species reduction supported by multi-species coalescent approaches.</title>
        <authorList>
            <person name="Bian C."/>
            <person name="Kusuya Y."/>
            <person name="Sklenar F."/>
            <person name="D'hooge E."/>
            <person name="Yaguchi T."/>
            <person name="Takahashi H."/>
            <person name="Hubka V."/>
        </authorList>
    </citation>
    <scope>NUCLEOTIDE SEQUENCE</scope>
    <source>
        <strain evidence="1">CBS 733.88</strain>
    </source>
</reference>
<name>A0A9W5Z1W3_9EURO</name>